<reference evidence="8" key="2">
    <citation type="submission" date="2025-08" db="UniProtKB">
        <authorList>
            <consortium name="Ensembl"/>
        </authorList>
    </citation>
    <scope>IDENTIFICATION</scope>
</reference>
<dbReference type="PANTHER" id="PTHR48177">
    <property type="entry name" value="TRANSMEMBRANE PROTEIN 189"/>
    <property type="match status" value="1"/>
</dbReference>
<proteinExistence type="inferred from homology"/>
<keyword evidence="9" id="KW-1185">Reference proteome</keyword>
<keyword evidence="3 6" id="KW-0812">Transmembrane</keyword>
<sequence>MRTERSCSFSISVPITILSRRHHKIKKLCSDILNMICSEVISSAFHTGKDRRRARKCAAAGEKKEKRRKVISSAFAVASLAPAQDGPGFPAQLLAHTEYSDFQKIHQGNRNLTFLGHPDKCQEFPGIDISDTLRKFFKRGERFRGPEDGARYSHRAREEWSWTLFALRTSSPDSLHVVCQRGKRLQEWISVILCFSLICFNFYNLLFYLRLEHTPSIIVGIFAGVITADFLSGLFHWGADTWGSVELPIVGKAFIRPFREHHIDPTAITRHDFIETNGDNCFMTLVPLANMAYKFVSFSPEALYETCPWECYVFALIIFITMTNQIHKWSHTYFGLPRWVIFLQDWHIILPRKHHRIHHVSPHETYFCITTGWLNYPLEKIGFWRCLENIIQGLTGEKPRADDMKWAQKIK</sequence>
<dbReference type="AlphaFoldDB" id="A0A493TUF8"/>
<dbReference type="PANTHER" id="PTHR48177:SF1">
    <property type="entry name" value="PLASMANYLETHANOLAMINE DESATURASE 1"/>
    <property type="match status" value="1"/>
</dbReference>
<dbReference type="UniPathway" id="UPA00199"/>
<reference evidence="8 9" key="1">
    <citation type="submission" date="2017-10" db="EMBL/GenBank/DDBJ databases">
        <title>A new Pekin duck reference genome.</title>
        <authorList>
            <person name="Hou Z.-C."/>
            <person name="Zhou Z.-K."/>
            <person name="Zhu F."/>
            <person name="Hou S.-S."/>
        </authorList>
    </citation>
    <scope>NUCLEOTIDE SEQUENCE [LARGE SCALE GENOMIC DNA]</scope>
</reference>
<evidence type="ECO:0000256" key="6">
    <source>
        <dbReference type="SAM" id="Phobius"/>
    </source>
</evidence>
<dbReference type="InterPro" id="IPR052601">
    <property type="entry name" value="Plasmalogen_desaturase"/>
</dbReference>
<comment type="similarity">
    <text evidence="2">Belongs to the fatty acid desaturase CarF family.</text>
</comment>
<evidence type="ECO:0000313" key="9">
    <source>
        <dbReference type="Proteomes" id="UP000016666"/>
    </source>
</evidence>
<evidence type="ECO:0000313" key="8">
    <source>
        <dbReference type="Ensembl" id="ENSAPLP00000029195.1"/>
    </source>
</evidence>
<dbReference type="GO" id="GO:0008611">
    <property type="term" value="P:ether lipid biosynthetic process"/>
    <property type="evidence" value="ECO:0007669"/>
    <property type="project" value="TreeGrafter"/>
</dbReference>
<keyword evidence="4 6" id="KW-1133">Transmembrane helix</keyword>
<dbReference type="GeneTree" id="ENSGT00940000163703"/>
<dbReference type="Proteomes" id="UP000016666">
    <property type="component" value="Chromosome 21"/>
</dbReference>
<feature type="domain" description="Lipid desaturase" evidence="7">
    <location>
        <begin position="226"/>
        <end position="402"/>
    </location>
</feature>
<dbReference type="GO" id="GO:0006631">
    <property type="term" value="P:fatty acid metabolic process"/>
    <property type="evidence" value="ECO:0007669"/>
    <property type="project" value="UniProtKB-UniPathway"/>
</dbReference>
<evidence type="ECO:0000256" key="1">
    <source>
        <dbReference type="ARBA" id="ARBA00004141"/>
    </source>
</evidence>
<feature type="transmembrane region" description="Helical" evidence="6">
    <location>
        <begin position="188"/>
        <end position="211"/>
    </location>
</feature>
<evidence type="ECO:0000259" key="7">
    <source>
        <dbReference type="Pfam" id="PF10520"/>
    </source>
</evidence>
<evidence type="ECO:0000256" key="2">
    <source>
        <dbReference type="ARBA" id="ARBA00007620"/>
    </source>
</evidence>
<dbReference type="GO" id="GO:0005789">
    <property type="term" value="C:endoplasmic reticulum membrane"/>
    <property type="evidence" value="ECO:0007669"/>
    <property type="project" value="TreeGrafter"/>
</dbReference>
<evidence type="ECO:0000256" key="5">
    <source>
        <dbReference type="ARBA" id="ARBA00023136"/>
    </source>
</evidence>
<dbReference type="GO" id="GO:0050207">
    <property type="term" value="F:plasmanylethanolamine desaturase activity"/>
    <property type="evidence" value="ECO:0007669"/>
    <property type="project" value="TreeGrafter"/>
</dbReference>
<keyword evidence="5 6" id="KW-0472">Membrane</keyword>
<protein>
    <recommendedName>
        <fullName evidence="7">Lipid desaturase domain-containing protein</fullName>
    </recommendedName>
</protein>
<dbReference type="Pfam" id="PF10520">
    <property type="entry name" value="Lipid_desat"/>
    <property type="match status" value="1"/>
</dbReference>
<dbReference type="InterPro" id="IPR019547">
    <property type="entry name" value="Lipid_desat"/>
</dbReference>
<dbReference type="STRING" id="8840.ENSAPLP00000029195"/>
<dbReference type="Ensembl" id="ENSAPLT00000039644.1">
    <property type="protein sequence ID" value="ENSAPLP00000029195.1"/>
    <property type="gene ID" value="ENSAPLG00000012085.2"/>
</dbReference>
<reference evidence="8" key="3">
    <citation type="submission" date="2025-09" db="UniProtKB">
        <authorList>
            <consortium name="Ensembl"/>
        </authorList>
    </citation>
    <scope>IDENTIFICATION</scope>
</reference>
<organism evidence="8 9">
    <name type="scientific">Anas platyrhynchos platyrhynchos</name>
    <name type="common">Northern mallard</name>
    <dbReference type="NCBI Taxonomy" id="8840"/>
    <lineage>
        <taxon>Eukaryota</taxon>
        <taxon>Metazoa</taxon>
        <taxon>Chordata</taxon>
        <taxon>Craniata</taxon>
        <taxon>Vertebrata</taxon>
        <taxon>Euteleostomi</taxon>
        <taxon>Archelosauria</taxon>
        <taxon>Archosauria</taxon>
        <taxon>Dinosauria</taxon>
        <taxon>Saurischia</taxon>
        <taxon>Theropoda</taxon>
        <taxon>Coelurosauria</taxon>
        <taxon>Aves</taxon>
        <taxon>Neognathae</taxon>
        <taxon>Galloanserae</taxon>
        <taxon>Anseriformes</taxon>
        <taxon>Anatidae</taxon>
        <taxon>Anatinae</taxon>
        <taxon>Anas</taxon>
    </lineage>
</organism>
<name>A0A493TUF8_ANAPP</name>
<feature type="transmembrane region" description="Helical" evidence="6">
    <location>
        <begin position="217"/>
        <end position="237"/>
    </location>
</feature>
<evidence type="ECO:0000256" key="3">
    <source>
        <dbReference type="ARBA" id="ARBA00022692"/>
    </source>
</evidence>
<accession>A0A493TUF8</accession>
<comment type="subcellular location">
    <subcellularLocation>
        <location evidence="1">Membrane</location>
        <topology evidence="1">Multi-pass membrane protein</topology>
    </subcellularLocation>
</comment>
<evidence type="ECO:0000256" key="4">
    <source>
        <dbReference type="ARBA" id="ARBA00022989"/>
    </source>
</evidence>